<evidence type="ECO:0000313" key="3">
    <source>
        <dbReference type="Proteomes" id="UP000076407"/>
    </source>
</evidence>
<organism evidence="2 3">
    <name type="scientific">Anopheles quadriannulatus</name>
    <name type="common">Mosquito</name>
    <dbReference type="NCBI Taxonomy" id="34691"/>
    <lineage>
        <taxon>Eukaryota</taxon>
        <taxon>Metazoa</taxon>
        <taxon>Ecdysozoa</taxon>
        <taxon>Arthropoda</taxon>
        <taxon>Hexapoda</taxon>
        <taxon>Insecta</taxon>
        <taxon>Pterygota</taxon>
        <taxon>Neoptera</taxon>
        <taxon>Endopterygota</taxon>
        <taxon>Diptera</taxon>
        <taxon>Nematocera</taxon>
        <taxon>Culicoidea</taxon>
        <taxon>Culicidae</taxon>
        <taxon>Anophelinae</taxon>
        <taxon>Anopheles</taxon>
    </lineage>
</organism>
<dbReference type="Proteomes" id="UP000076407">
    <property type="component" value="Unassembled WGS sequence"/>
</dbReference>
<dbReference type="AlphaFoldDB" id="A0A182XQZ8"/>
<evidence type="ECO:0000256" key="1">
    <source>
        <dbReference type="SAM" id="MobiDB-lite"/>
    </source>
</evidence>
<dbReference type="EnsemblMetazoa" id="AQUA014283-RA">
    <property type="protein sequence ID" value="AQUA014283-PA"/>
    <property type="gene ID" value="AQUA014283"/>
</dbReference>
<sequence length="75" mass="7540">MFRSDRTFLPGIMGMGVLVGGVRNLDGRRVGQRLGGGVHGRGSMSVGLDGSRGSIGGMDGSRGSMSVASVDGSRG</sequence>
<dbReference type="VEuPathDB" id="VectorBase:AQUA014283"/>
<proteinExistence type="predicted"/>
<evidence type="ECO:0000313" key="2">
    <source>
        <dbReference type="EnsemblMetazoa" id="AQUA014283-PA"/>
    </source>
</evidence>
<feature type="region of interest" description="Disordered" evidence="1">
    <location>
        <begin position="33"/>
        <end position="75"/>
    </location>
</feature>
<name>A0A182XQZ8_ANOQN</name>
<reference evidence="2" key="1">
    <citation type="submission" date="2020-05" db="UniProtKB">
        <authorList>
            <consortium name="EnsemblMetazoa"/>
        </authorList>
    </citation>
    <scope>IDENTIFICATION</scope>
    <source>
        <strain evidence="2">SANGQUA</strain>
    </source>
</reference>
<protein>
    <submittedName>
        <fullName evidence="2">Uncharacterized protein</fullName>
    </submittedName>
</protein>
<accession>A0A182XQZ8</accession>
<keyword evidence="3" id="KW-1185">Reference proteome</keyword>